<evidence type="ECO:0000256" key="1">
    <source>
        <dbReference type="ARBA" id="ARBA00010641"/>
    </source>
</evidence>
<keyword evidence="4 6" id="KW-0238">DNA-binding</keyword>
<reference evidence="9 10" key="1">
    <citation type="submission" date="2021-11" db="EMBL/GenBank/DDBJ databases">
        <title>Draft genome sequence of Paenibacillus profundus YoMME, a new Gram-positive bacteria with exoelectrogenic properties.</title>
        <authorList>
            <person name="Hubenova Y."/>
            <person name="Hubenova E."/>
            <person name="Manasiev Y."/>
            <person name="Peykov S."/>
            <person name="Mitov M."/>
        </authorList>
    </citation>
    <scope>NUCLEOTIDE SEQUENCE [LARGE SCALE GENOMIC DNA]</scope>
    <source>
        <strain evidence="9 10">YoMME</strain>
    </source>
</reference>
<dbReference type="Gene3D" id="1.10.10.10">
    <property type="entry name" value="Winged helix-like DNA-binding domain superfamily/Winged helix DNA-binding domain"/>
    <property type="match status" value="1"/>
</dbReference>
<evidence type="ECO:0000259" key="8">
    <source>
        <dbReference type="Pfam" id="PF08281"/>
    </source>
</evidence>
<protein>
    <recommendedName>
        <fullName evidence="6">RNA polymerase sigma factor</fullName>
    </recommendedName>
</protein>
<dbReference type="InterPro" id="IPR013324">
    <property type="entry name" value="RNA_pol_sigma_r3/r4-like"/>
</dbReference>
<dbReference type="NCBIfam" id="TIGR02937">
    <property type="entry name" value="sigma70-ECF"/>
    <property type="match status" value="1"/>
</dbReference>
<dbReference type="PROSITE" id="PS01063">
    <property type="entry name" value="SIGMA70_ECF"/>
    <property type="match status" value="1"/>
</dbReference>
<evidence type="ECO:0000256" key="4">
    <source>
        <dbReference type="ARBA" id="ARBA00023125"/>
    </source>
</evidence>
<dbReference type="InterPro" id="IPR000838">
    <property type="entry name" value="RNA_pol_sigma70_ECF_CS"/>
</dbReference>
<dbReference type="InterPro" id="IPR013249">
    <property type="entry name" value="RNA_pol_sigma70_r4_t2"/>
</dbReference>
<feature type="domain" description="RNA polymerase sigma factor 70 region 4 type 2" evidence="8">
    <location>
        <begin position="120"/>
        <end position="172"/>
    </location>
</feature>
<evidence type="ECO:0000313" key="10">
    <source>
        <dbReference type="Proteomes" id="UP001199916"/>
    </source>
</evidence>
<dbReference type="SUPFAM" id="SSF88946">
    <property type="entry name" value="Sigma2 domain of RNA polymerase sigma factors"/>
    <property type="match status" value="1"/>
</dbReference>
<evidence type="ECO:0000259" key="7">
    <source>
        <dbReference type="Pfam" id="PF04542"/>
    </source>
</evidence>
<dbReference type="Pfam" id="PF08281">
    <property type="entry name" value="Sigma70_r4_2"/>
    <property type="match status" value="1"/>
</dbReference>
<comment type="caution">
    <text evidence="9">The sequence shown here is derived from an EMBL/GenBank/DDBJ whole genome shotgun (WGS) entry which is preliminary data.</text>
</comment>
<dbReference type="Gene3D" id="1.10.1740.10">
    <property type="match status" value="1"/>
</dbReference>
<comment type="similarity">
    <text evidence="1 6">Belongs to the sigma-70 factor family. ECF subfamily.</text>
</comment>
<dbReference type="Proteomes" id="UP001199916">
    <property type="component" value="Unassembled WGS sequence"/>
</dbReference>
<dbReference type="InterPro" id="IPR036388">
    <property type="entry name" value="WH-like_DNA-bd_sf"/>
</dbReference>
<dbReference type="InterPro" id="IPR007627">
    <property type="entry name" value="RNA_pol_sigma70_r2"/>
</dbReference>
<evidence type="ECO:0000256" key="5">
    <source>
        <dbReference type="ARBA" id="ARBA00023163"/>
    </source>
</evidence>
<keyword evidence="5 6" id="KW-0804">Transcription</keyword>
<dbReference type="EMBL" id="JAJNBZ010000006">
    <property type="protein sequence ID" value="MCE5169705.1"/>
    <property type="molecule type" value="Genomic_DNA"/>
</dbReference>
<proteinExistence type="inferred from homology"/>
<accession>A0ABS8YGM6</accession>
<dbReference type="CDD" id="cd06171">
    <property type="entry name" value="Sigma70_r4"/>
    <property type="match status" value="1"/>
</dbReference>
<dbReference type="InterPro" id="IPR014284">
    <property type="entry name" value="RNA_pol_sigma-70_dom"/>
</dbReference>
<evidence type="ECO:0000256" key="2">
    <source>
        <dbReference type="ARBA" id="ARBA00023015"/>
    </source>
</evidence>
<sequence length="183" mass="21226">MRVVNEDQEWVSQVLAGHTYSYAHLVNKYKGRLSALLVSMGNSQADAEDIAQTAFVNAYKHLKKYDPERSFSAWLYRIAVNLSVSQWRTQKNRQWTELQETLVAVEPTPEDIVLQEEKRQQVNEAMNRLTAPYRTVLFMRYNMDMSYKEIADALSVPVTTVQVHLHRAKKKMRDMLVQEGGFA</sequence>
<evidence type="ECO:0000256" key="6">
    <source>
        <dbReference type="RuleBase" id="RU000716"/>
    </source>
</evidence>
<keyword evidence="10" id="KW-1185">Reference proteome</keyword>
<dbReference type="Pfam" id="PF04542">
    <property type="entry name" value="Sigma70_r2"/>
    <property type="match status" value="1"/>
</dbReference>
<dbReference type="PANTHER" id="PTHR43133:SF51">
    <property type="entry name" value="RNA POLYMERASE SIGMA FACTOR"/>
    <property type="match status" value="1"/>
</dbReference>
<evidence type="ECO:0000313" key="9">
    <source>
        <dbReference type="EMBL" id="MCE5169705.1"/>
    </source>
</evidence>
<dbReference type="PANTHER" id="PTHR43133">
    <property type="entry name" value="RNA POLYMERASE ECF-TYPE SIGMA FACTO"/>
    <property type="match status" value="1"/>
</dbReference>
<gene>
    <name evidence="9" type="ORF">LQV63_10305</name>
</gene>
<name>A0ABS8YGM6_9BACL</name>
<keyword evidence="2 6" id="KW-0805">Transcription regulation</keyword>
<keyword evidence="3 6" id="KW-0731">Sigma factor</keyword>
<feature type="domain" description="RNA polymerase sigma-70 region 2" evidence="7">
    <location>
        <begin position="25"/>
        <end position="91"/>
    </location>
</feature>
<organism evidence="9 10">
    <name type="scientific">Paenibacillus profundus</name>
    <dbReference type="NCBI Taxonomy" id="1173085"/>
    <lineage>
        <taxon>Bacteria</taxon>
        <taxon>Bacillati</taxon>
        <taxon>Bacillota</taxon>
        <taxon>Bacilli</taxon>
        <taxon>Bacillales</taxon>
        <taxon>Paenibacillaceae</taxon>
        <taxon>Paenibacillus</taxon>
    </lineage>
</organism>
<dbReference type="SUPFAM" id="SSF88659">
    <property type="entry name" value="Sigma3 and sigma4 domains of RNA polymerase sigma factors"/>
    <property type="match status" value="1"/>
</dbReference>
<dbReference type="RefSeq" id="WP_233696621.1">
    <property type="nucleotide sequence ID" value="NZ_JAJNBZ010000006.1"/>
</dbReference>
<evidence type="ECO:0000256" key="3">
    <source>
        <dbReference type="ARBA" id="ARBA00023082"/>
    </source>
</evidence>
<dbReference type="InterPro" id="IPR039425">
    <property type="entry name" value="RNA_pol_sigma-70-like"/>
</dbReference>
<dbReference type="InterPro" id="IPR013325">
    <property type="entry name" value="RNA_pol_sigma_r2"/>
</dbReference>